<reference evidence="2" key="1">
    <citation type="journal article" date="2019" name="Int. J. Syst. Evol. Microbiol.">
        <title>The Global Catalogue of Microorganisms (GCM) 10K type strain sequencing project: providing services to taxonomists for standard genome sequencing and annotation.</title>
        <authorList>
            <consortium name="The Broad Institute Genomics Platform"/>
            <consortium name="The Broad Institute Genome Sequencing Center for Infectious Disease"/>
            <person name="Wu L."/>
            <person name="Ma J."/>
        </authorList>
    </citation>
    <scope>NUCLEOTIDE SEQUENCE [LARGE SCALE GENOMIC DNA]</scope>
    <source>
        <strain evidence="2">CCUG 46385</strain>
    </source>
</reference>
<accession>A0ABV9QH40</accession>
<dbReference type="EMBL" id="JBHSHL010000008">
    <property type="protein sequence ID" value="MFC4803950.1"/>
    <property type="molecule type" value="Genomic_DNA"/>
</dbReference>
<keyword evidence="2" id="KW-1185">Reference proteome</keyword>
<dbReference type="RefSeq" id="WP_379787427.1">
    <property type="nucleotide sequence ID" value="NZ_JBHSHL010000008.1"/>
</dbReference>
<name>A0ABV9QH40_9FIRM</name>
<organism evidence="1 2">
    <name type="scientific">Filifactor villosus</name>
    <dbReference type="NCBI Taxonomy" id="29374"/>
    <lineage>
        <taxon>Bacteria</taxon>
        <taxon>Bacillati</taxon>
        <taxon>Bacillota</taxon>
        <taxon>Clostridia</taxon>
        <taxon>Peptostreptococcales</taxon>
        <taxon>Filifactoraceae</taxon>
        <taxon>Filifactor</taxon>
    </lineage>
</organism>
<protein>
    <submittedName>
        <fullName evidence="1">Uncharacterized protein</fullName>
    </submittedName>
</protein>
<evidence type="ECO:0000313" key="1">
    <source>
        <dbReference type="EMBL" id="MFC4803950.1"/>
    </source>
</evidence>
<proteinExistence type="predicted"/>
<sequence length="46" mass="5199">MPIIRKKLCACRVRAMTQIVQEDDRLGGRVVEGIFLKMLTVQGVIL</sequence>
<comment type="caution">
    <text evidence="1">The sequence shown here is derived from an EMBL/GenBank/DDBJ whole genome shotgun (WGS) entry which is preliminary data.</text>
</comment>
<evidence type="ECO:0000313" key="2">
    <source>
        <dbReference type="Proteomes" id="UP001595916"/>
    </source>
</evidence>
<dbReference type="Proteomes" id="UP001595916">
    <property type="component" value="Unassembled WGS sequence"/>
</dbReference>
<gene>
    <name evidence="1" type="ORF">ACFO4R_02540</name>
</gene>